<name>A0A2A9NQS7_9AGAR</name>
<feature type="region of interest" description="Disordered" evidence="1">
    <location>
        <begin position="1"/>
        <end position="63"/>
    </location>
</feature>
<keyword evidence="3" id="KW-1185">Reference proteome</keyword>
<dbReference type="PANTHER" id="PTHR37332:SF1">
    <property type="entry name" value="ELMO DOMAIN-CONTAINING PROTEIN"/>
    <property type="match status" value="1"/>
</dbReference>
<accession>A0A2A9NQS7</accession>
<dbReference type="EMBL" id="KZ301979">
    <property type="protein sequence ID" value="PFH52458.1"/>
    <property type="molecule type" value="Genomic_DNA"/>
</dbReference>
<dbReference type="OrthoDB" id="14339at2759"/>
<organism evidence="2 3">
    <name type="scientific">Amanita thiersii Skay4041</name>
    <dbReference type="NCBI Taxonomy" id="703135"/>
    <lineage>
        <taxon>Eukaryota</taxon>
        <taxon>Fungi</taxon>
        <taxon>Dikarya</taxon>
        <taxon>Basidiomycota</taxon>
        <taxon>Agaricomycotina</taxon>
        <taxon>Agaricomycetes</taxon>
        <taxon>Agaricomycetidae</taxon>
        <taxon>Agaricales</taxon>
        <taxon>Pluteineae</taxon>
        <taxon>Amanitaceae</taxon>
        <taxon>Amanita</taxon>
    </lineage>
</organism>
<evidence type="ECO:0000256" key="1">
    <source>
        <dbReference type="SAM" id="MobiDB-lite"/>
    </source>
</evidence>
<dbReference type="PANTHER" id="PTHR37332">
    <property type="entry name" value="EXPRESSED PROTEIN"/>
    <property type="match status" value="1"/>
</dbReference>
<gene>
    <name evidence="2" type="ORF">AMATHDRAFT_57082</name>
</gene>
<feature type="compositionally biased region" description="Low complexity" evidence="1">
    <location>
        <begin position="43"/>
        <end position="61"/>
    </location>
</feature>
<reference evidence="2 3" key="1">
    <citation type="submission" date="2014-02" db="EMBL/GenBank/DDBJ databases">
        <title>Transposable element dynamics among asymbiotic and ectomycorrhizal Amanita fungi.</title>
        <authorList>
            <consortium name="DOE Joint Genome Institute"/>
            <person name="Hess J."/>
            <person name="Skrede I."/>
            <person name="Wolfe B."/>
            <person name="LaButti K."/>
            <person name="Ohm R.A."/>
            <person name="Grigoriev I.V."/>
            <person name="Pringle A."/>
        </authorList>
    </citation>
    <scope>NUCLEOTIDE SEQUENCE [LARGE SCALE GENOMIC DNA]</scope>
    <source>
        <strain evidence="2 3">SKay4041</strain>
    </source>
</reference>
<feature type="region of interest" description="Disordered" evidence="1">
    <location>
        <begin position="280"/>
        <end position="310"/>
    </location>
</feature>
<feature type="compositionally biased region" description="Polar residues" evidence="1">
    <location>
        <begin position="280"/>
        <end position="292"/>
    </location>
</feature>
<evidence type="ECO:0000313" key="3">
    <source>
        <dbReference type="Proteomes" id="UP000242287"/>
    </source>
</evidence>
<sequence>MSQSTTDQPRPSMRRKSSAQNLLSSFKSNSSSSPSLPTPVVLPPGSAAPQASTPSASTPLSREWDAQSLHSDGVPNTLGGAGSPSLTQGTSVDILRELVHKRIITLTYLRNIHEGRSHWFHTVHVSRGDLDRAFNNDSMKKRSLRYTMLGMSLSNLLDINSPHDLLRGVTNIMNEFDQAKEDNDKPKMRSTKRFWKGAKTSDGIAEGTYLMALHIPFTLDYHQTLLSLLDVISEVYNKILKMLGPSPFPQSQHYMGPLGLLSPHPGVSYLFSADNASSHPPSIGQVSMSNLHQGPLGQNGGGNSSESDVSNSLWGIANSSTNIAVGPSVGSSGTVLHMGSVGSPPAGNWSALWGDMLLKVDSKIKKITTNLLKELDQLARNSIQDELASLDPLLRNLSTSEDAPFGVNGKSAPEFDGL</sequence>
<dbReference type="Proteomes" id="UP000242287">
    <property type="component" value="Unassembled WGS sequence"/>
</dbReference>
<protein>
    <submittedName>
        <fullName evidence="2">Uncharacterized protein</fullName>
    </submittedName>
</protein>
<proteinExistence type="predicted"/>
<feature type="compositionally biased region" description="Low complexity" evidence="1">
    <location>
        <begin position="22"/>
        <end position="35"/>
    </location>
</feature>
<dbReference type="STRING" id="703135.A0A2A9NQS7"/>
<dbReference type="AlphaFoldDB" id="A0A2A9NQS7"/>
<evidence type="ECO:0000313" key="2">
    <source>
        <dbReference type="EMBL" id="PFH52458.1"/>
    </source>
</evidence>